<dbReference type="AlphaFoldDB" id="A0A1I5X3I1"/>
<dbReference type="STRING" id="112413.SAMN05421854_11014"/>
<organism evidence="1 2">
    <name type="scientific">Amycolatopsis rubida</name>
    <dbReference type="NCBI Taxonomy" id="112413"/>
    <lineage>
        <taxon>Bacteria</taxon>
        <taxon>Bacillati</taxon>
        <taxon>Actinomycetota</taxon>
        <taxon>Actinomycetes</taxon>
        <taxon>Pseudonocardiales</taxon>
        <taxon>Pseudonocardiaceae</taxon>
        <taxon>Amycolatopsis</taxon>
    </lineage>
</organism>
<dbReference type="Proteomes" id="UP000199137">
    <property type="component" value="Unassembled WGS sequence"/>
</dbReference>
<protein>
    <submittedName>
        <fullName evidence="1">Uncharacterized protein</fullName>
    </submittedName>
</protein>
<evidence type="ECO:0000313" key="1">
    <source>
        <dbReference type="EMBL" id="SFQ26498.1"/>
    </source>
</evidence>
<proteinExistence type="predicted"/>
<dbReference type="RefSeq" id="WP_093575587.1">
    <property type="nucleotide sequence ID" value="NZ_FOWC01000010.1"/>
</dbReference>
<accession>A0A1I5X3I1</accession>
<gene>
    <name evidence="1" type="ORF">SAMN05421854_11014</name>
</gene>
<name>A0A1I5X3I1_9PSEU</name>
<dbReference type="EMBL" id="FOWC01000010">
    <property type="protein sequence ID" value="SFQ26498.1"/>
    <property type="molecule type" value="Genomic_DNA"/>
</dbReference>
<reference evidence="1 2" key="1">
    <citation type="submission" date="2016-10" db="EMBL/GenBank/DDBJ databases">
        <authorList>
            <person name="de Groot N.N."/>
        </authorList>
    </citation>
    <scope>NUCLEOTIDE SEQUENCE [LARGE SCALE GENOMIC DNA]</scope>
    <source>
        <strain evidence="1 2">DSM 44637</strain>
    </source>
</reference>
<sequence>MTTRTEAIANALRWAEAAEEQVLLQKDASDLADTAREEKENWLSAGVAADKHGKRKDGACQMAMMWAAVAQAMGPGAGGREEGLPE</sequence>
<evidence type="ECO:0000313" key="2">
    <source>
        <dbReference type="Proteomes" id="UP000199137"/>
    </source>
</evidence>